<dbReference type="Proteomes" id="UP000008070">
    <property type="component" value="Chromosome"/>
</dbReference>
<dbReference type="HOGENOM" id="CLU_2714371_0_0_5"/>
<dbReference type="GeneID" id="72988066"/>
<accession>C7CBN9</accession>
<proteinExistence type="predicted"/>
<keyword evidence="1" id="KW-0472">Membrane</keyword>
<name>C7CBN9_METED</name>
<dbReference type="AlphaFoldDB" id="C7CBN9"/>
<dbReference type="EMBL" id="FP103042">
    <property type="protein sequence ID" value="CAX22410.1"/>
    <property type="molecule type" value="Genomic_DNA"/>
</dbReference>
<keyword evidence="1" id="KW-0812">Transmembrane</keyword>
<reference evidence="3" key="1">
    <citation type="journal article" date="2009" name="PLoS ONE">
        <title>Methylobacterium genome sequences: a reference blueprint to investigate microbial metabolism of C1 compounds from natural and industrial sources.</title>
        <authorList>
            <person name="Vuilleumier S."/>
            <person name="Chistoserdova L."/>
            <person name="Lee M.-C."/>
            <person name="Bringel F."/>
            <person name="Lajus A."/>
            <person name="Zhou Y."/>
            <person name="Gourion B."/>
            <person name="Barbe V."/>
            <person name="Chang J."/>
            <person name="Cruveiller S."/>
            <person name="Dossat C."/>
            <person name="Gillett W."/>
            <person name="Gruffaz C."/>
            <person name="Haugen E."/>
            <person name="Hourcade E."/>
            <person name="Levy R."/>
            <person name="Mangenot S."/>
            <person name="Muller E."/>
            <person name="Nadalig T."/>
            <person name="Pagni M."/>
            <person name="Penny C."/>
            <person name="Peyraud R."/>
            <person name="Robinson D.G."/>
            <person name="Roche D."/>
            <person name="Rouy Z."/>
            <person name="Saenampechek C."/>
            <person name="Salvignol G."/>
            <person name="Vallenet D."/>
            <person name="Wu Z."/>
            <person name="Marx C.J."/>
            <person name="Vorholt J.A."/>
            <person name="Olson M.V."/>
            <person name="Kaul R."/>
            <person name="Weissenbach J."/>
            <person name="Medigue C."/>
            <person name="Lidstrom M.E."/>
        </authorList>
    </citation>
    <scope>NUCLEOTIDE SEQUENCE [LARGE SCALE GENOMIC DNA]</scope>
    <source>
        <strain evidence="3">DSM 6343 / CIP 106787 / DM4</strain>
    </source>
</reference>
<sequence>MSLVQFDSFGEPVLPASDKEHTAASRVALRSGVGLFWAMVVAIVAARAVYFDPSWSEKLNSVASLFGHLKTVVGV</sequence>
<evidence type="ECO:0000256" key="1">
    <source>
        <dbReference type="SAM" id="Phobius"/>
    </source>
</evidence>
<dbReference type="RefSeq" id="WP_015821174.1">
    <property type="nucleotide sequence ID" value="NC_012988.1"/>
</dbReference>
<keyword evidence="1" id="KW-1133">Transmembrane helix</keyword>
<evidence type="ECO:0000313" key="2">
    <source>
        <dbReference type="EMBL" id="CAX22410.1"/>
    </source>
</evidence>
<dbReference type="KEGG" id="mdi:METDI0774"/>
<organism evidence="2 3">
    <name type="scientific">Methylorubrum extorquens (strain DSM 6343 / CIP 106787 / DM4)</name>
    <name type="common">Methylobacterium extorquens</name>
    <dbReference type="NCBI Taxonomy" id="661410"/>
    <lineage>
        <taxon>Bacteria</taxon>
        <taxon>Pseudomonadati</taxon>
        <taxon>Pseudomonadota</taxon>
        <taxon>Alphaproteobacteria</taxon>
        <taxon>Hyphomicrobiales</taxon>
        <taxon>Methylobacteriaceae</taxon>
        <taxon>Methylorubrum</taxon>
    </lineage>
</organism>
<protein>
    <submittedName>
        <fullName evidence="2">Uncharacterized protein</fullName>
    </submittedName>
</protein>
<feature type="transmembrane region" description="Helical" evidence="1">
    <location>
        <begin position="27"/>
        <end position="50"/>
    </location>
</feature>
<gene>
    <name evidence="2" type="ORF">METD_I0774</name>
</gene>
<evidence type="ECO:0000313" key="3">
    <source>
        <dbReference type="Proteomes" id="UP000008070"/>
    </source>
</evidence>